<dbReference type="RefSeq" id="WP_197662585.1">
    <property type="nucleotide sequence ID" value="NZ_JAEAGR010000020.1"/>
</dbReference>
<sequence length="247" mass="28039">MDTTFEDSSVNLIQNQDDGLRDIPEKDDQKNIGLITDSTIAISELLNLFEQIPWRNDSSLNSGDPSAEKIIVSSPDAKYDAETYGVNTNITAGGMFPVEKIRIREISTNKVLWEMPGYYSNRFLWSSDSRYVAVSGTTRISGEIIIVDTVDFLSIPVPVPEELSNNMREFRPDPYFSAHKWIDNDSLLITFEYTGTDELIYNGSYIYHLPSREVSNLDFSELHEVIYLSLRFLNGSINKLLGLNIFV</sequence>
<dbReference type="AlphaFoldDB" id="A0A8J7H554"/>
<proteinExistence type="predicted"/>
<comment type="caution">
    <text evidence="1">The sequence shown here is derived from an EMBL/GenBank/DDBJ whole genome shotgun (WGS) entry which is preliminary data.</text>
</comment>
<evidence type="ECO:0000313" key="2">
    <source>
        <dbReference type="Proteomes" id="UP000623269"/>
    </source>
</evidence>
<accession>A0A8J7H554</accession>
<dbReference type="Proteomes" id="UP000623269">
    <property type="component" value="Unassembled WGS sequence"/>
</dbReference>
<reference evidence="1" key="1">
    <citation type="submission" date="2020-12" db="EMBL/GenBank/DDBJ databases">
        <title>M. sibirica DSM 26468T genome.</title>
        <authorList>
            <person name="Thieme N."/>
            <person name="Rettenmaier R."/>
            <person name="Zverlov V."/>
            <person name="Liebl W."/>
        </authorList>
    </citation>
    <scope>NUCLEOTIDE SEQUENCE</scope>
    <source>
        <strain evidence="1">DSM 26468</strain>
    </source>
</reference>
<organism evidence="1 2">
    <name type="scientific">Mobilitalea sibirica</name>
    <dbReference type="NCBI Taxonomy" id="1462919"/>
    <lineage>
        <taxon>Bacteria</taxon>
        <taxon>Bacillati</taxon>
        <taxon>Bacillota</taxon>
        <taxon>Clostridia</taxon>
        <taxon>Lachnospirales</taxon>
        <taxon>Lachnospiraceae</taxon>
        <taxon>Mobilitalea</taxon>
    </lineage>
</organism>
<keyword evidence="2" id="KW-1185">Reference proteome</keyword>
<gene>
    <name evidence="1" type="ORF">I5677_15630</name>
</gene>
<protein>
    <submittedName>
        <fullName evidence="1">Uncharacterized protein</fullName>
    </submittedName>
</protein>
<evidence type="ECO:0000313" key="1">
    <source>
        <dbReference type="EMBL" id="MBH1942332.1"/>
    </source>
</evidence>
<dbReference type="EMBL" id="JAEAGR010000020">
    <property type="protein sequence ID" value="MBH1942332.1"/>
    <property type="molecule type" value="Genomic_DNA"/>
</dbReference>
<name>A0A8J7H554_9FIRM</name>